<keyword evidence="3" id="KW-1185">Reference proteome</keyword>
<protein>
    <submittedName>
        <fullName evidence="2">Uncharacterized protein</fullName>
    </submittedName>
</protein>
<proteinExistence type="predicted"/>
<gene>
    <name evidence="2" type="ORF">OBBRIDRAFT_802410</name>
</gene>
<dbReference type="Proteomes" id="UP000250043">
    <property type="component" value="Unassembled WGS sequence"/>
</dbReference>
<evidence type="ECO:0000313" key="2">
    <source>
        <dbReference type="EMBL" id="OCH92688.1"/>
    </source>
</evidence>
<feature type="chain" id="PRO_5034846621" evidence="1">
    <location>
        <begin position="23"/>
        <end position="103"/>
    </location>
</feature>
<organism evidence="2 3">
    <name type="scientific">Obba rivulosa</name>
    <dbReference type="NCBI Taxonomy" id="1052685"/>
    <lineage>
        <taxon>Eukaryota</taxon>
        <taxon>Fungi</taxon>
        <taxon>Dikarya</taxon>
        <taxon>Basidiomycota</taxon>
        <taxon>Agaricomycotina</taxon>
        <taxon>Agaricomycetes</taxon>
        <taxon>Polyporales</taxon>
        <taxon>Gelatoporiaceae</taxon>
        <taxon>Obba</taxon>
    </lineage>
</organism>
<reference evidence="2 3" key="1">
    <citation type="submission" date="2016-07" db="EMBL/GenBank/DDBJ databases">
        <title>Draft genome of the white-rot fungus Obba rivulosa 3A-2.</title>
        <authorList>
            <consortium name="DOE Joint Genome Institute"/>
            <person name="Miettinen O."/>
            <person name="Riley R."/>
            <person name="Acob R."/>
            <person name="Barry K."/>
            <person name="Cullen D."/>
            <person name="De Vries R."/>
            <person name="Hainaut M."/>
            <person name="Hatakka A."/>
            <person name="Henrissat B."/>
            <person name="Hilden K."/>
            <person name="Kuo R."/>
            <person name="Labutti K."/>
            <person name="Lipzen A."/>
            <person name="Makela M.R."/>
            <person name="Sandor L."/>
            <person name="Spatafora J.W."/>
            <person name="Grigoriev I.V."/>
            <person name="Hibbett D.S."/>
        </authorList>
    </citation>
    <scope>NUCLEOTIDE SEQUENCE [LARGE SCALE GENOMIC DNA]</scope>
    <source>
        <strain evidence="2 3">3A-2</strain>
    </source>
</reference>
<feature type="signal peptide" evidence="1">
    <location>
        <begin position="1"/>
        <end position="22"/>
    </location>
</feature>
<dbReference type="EMBL" id="KV722365">
    <property type="protein sequence ID" value="OCH92688.1"/>
    <property type="molecule type" value="Genomic_DNA"/>
</dbReference>
<name>A0A8E2AX42_9APHY</name>
<evidence type="ECO:0000256" key="1">
    <source>
        <dbReference type="SAM" id="SignalP"/>
    </source>
</evidence>
<evidence type="ECO:0000313" key="3">
    <source>
        <dbReference type="Proteomes" id="UP000250043"/>
    </source>
</evidence>
<sequence length="103" mass="10421">MQLTVSTIVLAILTAVAGVTQASPLEARQILCATDADCDLGFVCDTIGDTGESVCLPSLSALPTLSLDLPVLSTSVDITVALPTVPALPTSIDISIALPTVTL</sequence>
<accession>A0A8E2AX42</accession>
<dbReference type="AlphaFoldDB" id="A0A8E2AX42"/>
<keyword evidence="1" id="KW-0732">Signal</keyword>